<comment type="caution">
    <text evidence="1">The sequence shown here is derived from an EMBL/GenBank/DDBJ whole genome shotgun (WGS) entry which is preliminary data.</text>
</comment>
<reference evidence="1" key="1">
    <citation type="submission" date="2023-04" db="EMBL/GenBank/DDBJ databases">
        <title>Phytophthora fragariaefolia NBRC 109709.</title>
        <authorList>
            <person name="Ichikawa N."/>
            <person name="Sato H."/>
            <person name="Tonouchi N."/>
        </authorList>
    </citation>
    <scope>NUCLEOTIDE SEQUENCE</scope>
    <source>
        <strain evidence="1">NBRC 109709</strain>
    </source>
</reference>
<evidence type="ECO:0000313" key="1">
    <source>
        <dbReference type="EMBL" id="GMF25220.1"/>
    </source>
</evidence>
<accession>A0A9W6TYS0</accession>
<name>A0A9W6TYS0_9STRA</name>
<evidence type="ECO:0000313" key="2">
    <source>
        <dbReference type="Proteomes" id="UP001165121"/>
    </source>
</evidence>
<dbReference type="InterPro" id="IPR029063">
    <property type="entry name" value="SAM-dependent_MTases_sf"/>
</dbReference>
<organism evidence="1 2">
    <name type="scientific">Phytophthora fragariaefolia</name>
    <dbReference type="NCBI Taxonomy" id="1490495"/>
    <lineage>
        <taxon>Eukaryota</taxon>
        <taxon>Sar</taxon>
        <taxon>Stramenopiles</taxon>
        <taxon>Oomycota</taxon>
        <taxon>Peronosporomycetes</taxon>
        <taxon>Peronosporales</taxon>
        <taxon>Peronosporaceae</taxon>
        <taxon>Phytophthora</taxon>
    </lineage>
</organism>
<dbReference type="AlphaFoldDB" id="A0A9W6TYS0"/>
<dbReference type="Proteomes" id="UP001165121">
    <property type="component" value="Unassembled WGS sequence"/>
</dbReference>
<dbReference type="Pfam" id="PF10294">
    <property type="entry name" value="Methyltransf_16"/>
    <property type="match status" value="1"/>
</dbReference>
<dbReference type="InterPro" id="IPR019410">
    <property type="entry name" value="Methyltransf_16"/>
</dbReference>
<dbReference type="Gene3D" id="3.40.50.150">
    <property type="entry name" value="Vaccinia Virus protein VP39"/>
    <property type="match status" value="1"/>
</dbReference>
<gene>
    <name evidence="1" type="ORF">Pfra01_000446400</name>
</gene>
<dbReference type="PANTHER" id="PTHR14614">
    <property type="entry name" value="HEPATOCELLULAR CARCINOMA-ASSOCIATED ANTIGEN"/>
    <property type="match status" value="1"/>
</dbReference>
<proteinExistence type="predicted"/>
<dbReference type="EMBL" id="BSXT01000350">
    <property type="protein sequence ID" value="GMF25220.1"/>
    <property type="molecule type" value="Genomic_DNA"/>
</dbReference>
<keyword evidence="2" id="KW-1185">Reference proteome</keyword>
<sequence length="450" mass="50017">METITSPLFSFDNDELSRLQLGLPADLQLLRLRLRFGLPVHVRIGQRFRVVVDVVDEMGQPMPRSVSLPNGIDLTLANHSFSTTDNEKDNSEDIEKIVLNIEEVLTPKNVRLPQNKWVFWASLRYSGPSNGLLSISSGVHVNLRVQVKQIPELSVDSNTDNSPRQLLRTFCVGSAWVSERVLILPLQVSLQVGYESESVEENITSTACQRLFRTIPWINSTRDKVIRERGVLVVDEHYGDAMGAHVWDASILLSWALLRAGIRALSPVCNNSTNKVGTTQAILELGSGCGLFAAVLATLQPPLPQVKTIFTEKVENTDRLQKNLDQNGSQPSASVIALKWGKALPKALQEANVCVVFAADVLYNWAAHEDFLATLDYLVQSQGSNTKVHVFLAHKRRGQASVEKLDALASNTFDRAARCSGGKTNCRWIRWHIKKIASLARVDLFELAHE</sequence>
<protein>
    <submittedName>
        <fullName evidence="1">Unnamed protein product</fullName>
    </submittedName>
</protein>
<dbReference type="OrthoDB" id="413520at2759"/>
<dbReference type="SUPFAM" id="SSF53335">
    <property type="entry name" value="S-adenosyl-L-methionine-dependent methyltransferases"/>
    <property type="match status" value="1"/>
</dbReference>